<gene>
    <name evidence="8" type="ORF">KC207_03885</name>
</gene>
<feature type="transmembrane region" description="Helical" evidence="7">
    <location>
        <begin position="264"/>
        <end position="287"/>
    </location>
</feature>
<reference evidence="8" key="1">
    <citation type="submission" date="2021-04" db="EMBL/GenBank/DDBJ databases">
        <title>Phycicoccus avicenniae sp. nov., a novel endophytic actinomycetes isolated from branch of Avicennia mariana.</title>
        <authorList>
            <person name="Tuo L."/>
        </authorList>
    </citation>
    <scope>NUCLEOTIDE SEQUENCE</scope>
    <source>
        <strain evidence="8">BSK3Z-2</strain>
    </source>
</reference>
<evidence type="ECO:0000256" key="3">
    <source>
        <dbReference type="ARBA" id="ARBA00022692"/>
    </source>
</evidence>
<evidence type="ECO:0000256" key="6">
    <source>
        <dbReference type="SAM" id="MobiDB-lite"/>
    </source>
</evidence>
<evidence type="ECO:0000313" key="8">
    <source>
        <dbReference type="EMBL" id="MBR7742428.1"/>
    </source>
</evidence>
<proteinExistence type="predicted"/>
<feature type="region of interest" description="Disordered" evidence="6">
    <location>
        <begin position="349"/>
        <end position="379"/>
    </location>
</feature>
<feature type="transmembrane region" description="Helical" evidence="7">
    <location>
        <begin position="195"/>
        <end position="214"/>
    </location>
</feature>
<evidence type="ECO:0000256" key="4">
    <source>
        <dbReference type="ARBA" id="ARBA00022989"/>
    </source>
</evidence>
<evidence type="ECO:0000256" key="1">
    <source>
        <dbReference type="ARBA" id="ARBA00004651"/>
    </source>
</evidence>
<dbReference type="RefSeq" id="WP_211601559.1">
    <property type="nucleotide sequence ID" value="NZ_JAGSNF010000003.1"/>
</dbReference>
<evidence type="ECO:0000256" key="5">
    <source>
        <dbReference type="ARBA" id="ARBA00023136"/>
    </source>
</evidence>
<dbReference type="PANTHER" id="PTHR30213">
    <property type="entry name" value="INNER MEMBRANE PROTEIN YHJD"/>
    <property type="match status" value="1"/>
</dbReference>
<dbReference type="Pfam" id="PF03631">
    <property type="entry name" value="Virul_fac_BrkB"/>
    <property type="match status" value="1"/>
</dbReference>
<evidence type="ECO:0000313" key="9">
    <source>
        <dbReference type="Proteomes" id="UP000677016"/>
    </source>
</evidence>
<keyword evidence="3 7" id="KW-0812">Transmembrane</keyword>
<feature type="transmembrane region" description="Helical" evidence="7">
    <location>
        <begin position="226"/>
        <end position="244"/>
    </location>
</feature>
<name>A0A941D7A4_9MICO</name>
<dbReference type="InterPro" id="IPR017039">
    <property type="entry name" value="Virul_fac_BrkB"/>
</dbReference>
<feature type="transmembrane region" description="Helical" evidence="7">
    <location>
        <begin position="114"/>
        <end position="134"/>
    </location>
</feature>
<sequence length="379" mass="40848">MTGARRRVRALLASVPGALTTARLTVATTRICLRYRVTGLASEAGFFALLSLPPLVLGLFGGLGYLGNALGPDTVVEVRQDILDYSAQFLTQPVIDSVLSETVDDVLDTGRADLLSIGFILSLWSGSRALNVFVDTISIMYGQSGVRGIVRTRALSLSLYSVALLLGIVTIPLVLLGQSIIEGWLPAPWEALAQLYWPLVTVLTIGGLTSLYHVSTPRRSPWRRDIPGAALTLVIWALASYVVRGTIAASLGGSSIYGPLSAPIVILIWLYALAIAVLIGAALNAAIRELWPHDEGRALHTRFADWVRGVRERRRPAEVPPALQDPFAGYARSESLRDDLDIRALRDAANRPLTPMANNATGTEPEPAKDVVPMAESDR</sequence>
<evidence type="ECO:0000256" key="7">
    <source>
        <dbReference type="SAM" id="Phobius"/>
    </source>
</evidence>
<dbReference type="AlphaFoldDB" id="A0A941D7A4"/>
<keyword evidence="9" id="KW-1185">Reference proteome</keyword>
<dbReference type="EMBL" id="JAGSNF010000003">
    <property type="protein sequence ID" value="MBR7742428.1"/>
    <property type="molecule type" value="Genomic_DNA"/>
</dbReference>
<dbReference type="PANTHER" id="PTHR30213:SF0">
    <property type="entry name" value="UPF0761 MEMBRANE PROTEIN YIHY"/>
    <property type="match status" value="1"/>
</dbReference>
<feature type="transmembrane region" description="Helical" evidence="7">
    <location>
        <begin position="154"/>
        <end position="175"/>
    </location>
</feature>
<keyword evidence="4 7" id="KW-1133">Transmembrane helix</keyword>
<dbReference type="GO" id="GO:0005886">
    <property type="term" value="C:plasma membrane"/>
    <property type="evidence" value="ECO:0007669"/>
    <property type="project" value="UniProtKB-SubCell"/>
</dbReference>
<feature type="transmembrane region" description="Helical" evidence="7">
    <location>
        <begin position="44"/>
        <end position="66"/>
    </location>
</feature>
<keyword evidence="5 7" id="KW-0472">Membrane</keyword>
<accession>A0A941D7A4</accession>
<comment type="subcellular location">
    <subcellularLocation>
        <location evidence="1">Cell membrane</location>
        <topology evidence="1">Multi-pass membrane protein</topology>
    </subcellularLocation>
</comment>
<keyword evidence="2" id="KW-1003">Cell membrane</keyword>
<dbReference type="Proteomes" id="UP000677016">
    <property type="component" value="Unassembled WGS sequence"/>
</dbReference>
<comment type="caution">
    <text evidence="8">The sequence shown here is derived from an EMBL/GenBank/DDBJ whole genome shotgun (WGS) entry which is preliminary data.</text>
</comment>
<evidence type="ECO:0000256" key="2">
    <source>
        <dbReference type="ARBA" id="ARBA00022475"/>
    </source>
</evidence>
<organism evidence="8 9">
    <name type="scientific">Phycicoccus avicenniae</name>
    <dbReference type="NCBI Taxonomy" id="2828860"/>
    <lineage>
        <taxon>Bacteria</taxon>
        <taxon>Bacillati</taxon>
        <taxon>Actinomycetota</taxon>
        <taxon>Actinomycetes</taxon>
        <taxon>Micrococcales</taxon>
        <taxon>Intrasporangiaceae</taxon>
        <taxon>Phycicoccus</taxon>
    </lineage>
</organism>
<protein>
    <submittedName>
        <fullName evidence="8">YihY/virulence factor BrkB family protein</fullName>
    </submittedName>
</protein>